<evidence type="ECO:0000256" key="5">
    <source>
        <dbReference type="ARBA" id="ARBA00023242"/>
    </source>
</evidence>
<evidence type="ECO:0000256" key="7">
    <source>
        <dbReference type="ARBA" id="ARBA00032836"/>
    </source>
</evidence>
<feature type="domain" description="RNA polymerase subunit H/Rpb5 C-terminal" evidence="8">
    <location>
        <begin position="136"/>
        <end position="208"/>
    </location>
</feature>
<keyword evidence="4" id="KW-0804">Transcription</keyword>
<keyword evidence="3" id="KW-0240">DNA-directed RNA polymerase</keyword>
<comment type="similarity">
    <text evidence="6">Belongs to the archaeal Rpo5/eukaryotic RPB5 RNA polymerase subunit family.</text>
</comment>
<sequence>AETYKLWKVRRTINQMCRDRGYLILQEECTQTLEEFKQQFGDQPCSAQKPSRSDLTMLVAHQEDPTDRMIVFFADEPKLGIKHVKTYVNRMQQEGVYKAILVIQASGGMSPSAKQSLLDIQPKYTLEHFFESELMINITEHELVPRHELLTPAEKKELLDRYRFKESQLPKIQLGDPVARYLGLKKGEVVKIIRSSDTAGRYVTYRIVVCSSTATMSPSSSFRLANRAGWLSAAVLPLSLRRSGVASARCYCACATTSTPDSAGDSRSRVDLSRLRIRRVGLDDLPQLRLLQPQAHGGLDDVDHLLRLMPSADADVQGFPRRAYLAETLDSAGVGEAAAFLNVVLVDNCESAVLTHGRARSDLVGSGVLARLAAAALADVSVGEGRLPIRRTLGSLCMPRYSRDALASRSGAFTVLSSLGQLGFHFNSLYYRTELAPRLLAPQSAPSEPIDAAEPGDLWRRLADRPATRQRLFPSGHLQVCRLPMRLDEDNLMRAGSDPVLGPGARPFVSGLNGTDSGGDEEAGISFRCQHRASLGRHLLVTAYTTSEAEAVAHLVAQMRRVAQQPGSLLSCEPGARDADDDSDADDDDVFVSLFFPLELGIPSLLNLIQAHPVLHNLPLSSNPKLNCKLHAVEHAYVGPLSDLTLASPEDAIPDDVTNIDKTQ</sequence>
<dbReference type="InterPro" id="IPR005571">
    <property type="entry name" value="RNA_pol_Rpb5_N"/>
</dbReference>
<evidence type="ECO:0000256" key="6">
    <source>
        <dbReference type="ARBA" id="ARBA00025765"/>
    </source>
</evidence>
<dbReference type="InterPro" id="IPR035913">
    <property type="entry name" value="RPB5-like_sf"/>
</dbReference>
<dbReference type="FunFam" id="3.90.940.20:FF:000001">
    <property type="entry name" value="DNA-directed RNA polymerases I, II, and III subunit RPABC1"/>
    <property type="match status" value="1"/>
</dbReference>
<dbReference type="GO" id="GO:0042797">
    <property type="term" value="P:tRNA transcription by RNA polymerase III"/>
    <property type="evidence" value="ECO:0007669"/>
    <property type="project" value="TreeGrafter"/>
</dbReference>
<dbReference type="GO" id="GO:0003677">
    <property type="term" value="F:DNA binding"/>
    <property type="evidence" value="ECO:0007669"/>
    <property type="project" value="InterPro"/>
</dbReference>
<comment type="subcellular location">
    <subcellularLocation>
        <location evidence="1">Nucleus</location>
    </subcellularLocation>
</comment>
<dbReference type="GO" id="GO:0005665">
    <property type="term" value="C:RNA polymerase II, core complex"/>
    <property type="evidence" value="ECO:0007669"/>
    <property type="project" value="TreeGrafter"/>
</dbReference>
<protein>
    <recommendedName>
        <fullName evidence="2">DNA-directed RNA polymerases I, II, and III subunit RPABC1</fullName>
    </recommendedName>
    <alternativeName>
        <fullName evidence="7">RPB5 homolog</fullName>
    </alternativeName>
</protein>
<accession>A0A1I8HSE4</accession>
<reference evidence="11" key="1">
    <citation type="submission" date="2016-11" db="UniProtKB">
        <authorList>
            <consortium name="WormBaseParasite"/>
        </authorList>
    </citation>
    <scope>IDENTIFICATION</scope>
</reference>
<dbReference type="WBParaSite" id="maker-uti_cns_0007719-snap-gene-0.5-mRNA-1">
    <property type="protein sequence ID" value="maker-uti_cns_0007719-snap-gene-0.5-mRNA-1"/>
    <property type="gene ID" value="maker-uti_cns_0007719-snap-gene-0.5"/>
</dbReference>
<dbReference type="FunFam" id="3.40.1340.10:FF:000001">
    <property type="entry name" value="DNA-directed RNA polymerases I, II, and III subunit RPABC1"/>
    <property type="match status" value="1"/>
</dbReference>
<keyword evidence="10" id="KW-1185">Reference proteome</keyword>
<dbReference type="Gene3D" id="3.40.1340.10">
    <property type="entry name" value="RNA polymerase, Rpb5, N-terminal domain"/>
    <property type="match status" value="1"/>
</dbReference>
<feature type="domain" description="RNA polymerase Rpb5 N-terminal" evidence="9">
    <location>
        <begin position="2"/>
        <end position="91"/>
    </location>
</feature>
<evidence type="ECO:0000256" key="3">
    <source>
        <dbReference type="ARBA" id="ARBA00022478"/>
    </source>
</evidence>
<dbReference type="SUPFAM" id="SSF53036">
    <property type="entry name" value="Eukaryotic RPB5 N-terminal domain"/>
    <property type="match status" value="1"/>
</dbReference>
<keyword evidence="5" id="KW-0539">Nucleus</keyword>
<dbReference type="GO" id="GO:0005666">
    <property type="term" value="C:RNA polymerase III complex"/>
    <property type="evidence" value="ECO:0007669"/>
    <property type="project" value="TreeGrafter"/>
</dbReference>
<dbReference type="InterPro" id="IPR000783">
    <property type="entry name" value="RNA_pol_subH/Rpb5_C"/>
</dbReference>
<dbReference type="NCBIfam" id="NF007129">
    <property type="entry name" value="PRK09570.1"/>
    <property type="match status" value="1"/>
</dbReference>
<organism evidence="10 11">
    <name type="scientific">Macrostomum lignano</name>
    <dbReference type="NCBI Taxonomy" id="282301"/>
    <lineage>
        <taxon>Eukaryota</taxon>
        <taxon>Metazoa</taxon>
        <taxon>Spiralia</taxon>
        <taxon>Lophotrochozoa</taxon>
        <taxon>Platyhelminthes</taxon>
        <taxon>Rhabditophora</taxon>
        <taxon>Macrostomorpha</taxon>
        <taxon>Macrostomida</taxon>
        <taxon>Macrostomidae</taxon>
        <taxon>Macrostomum</taxon>
    </lineage>
</organism>
<dbReference type="PANTHER" id="PTHR10535">
    <property type="entry name" value="DNA-DIRECTED RNA POLYMERASES I, II, AND III SUBUNIT RPABC1"/>
    <property type="match status" value="1"/>
</dbReference>
<dbReference type="Pfam" id="PF01191">
    <property type="entry name" value="RNA_pol_Rpb5_C"/>
    <property type="match status" value="1"/>
</dbReference>
<evidence type="ECO:0000313" key="10">
    <source>
        <dbReference type="Proteomes" id="UP000095280"/>
    </source>
</evidence>
<dbReference type="SUPFAM" id="SSF55287">
    <property type="entry name" value="RPB5-like RNA polymerase subunit"/>
    <property type="match status" value="1"/>
</dbReference>
<evidence type="ECO:0000256" key="4">
    <source>
        <dbReference type="ARBA" id="ARBA00023163"/>
    </source>
</evidence>
<evidence type="ECO:0000259" key="8">
    <source>
        <dbReference type="Pfam" id="PF01191"/>
    </source>
</evidence>
<name>A0A1I8HSE4_9PLAT</name>
<evidence type="ECO:0000259" key="9">
    <source>
        <dbReference type="Pfam" id="PF03871"/>
    </source>
</evidence>
<evidence type="ECO:0000256" key="1">
    <source>
        <dbReference type="ARBA" id="ARBA00004123"/>
    </source>
</evidence>
<dbReference type="GO" id="GO:0006366">
    <property type="term" value="P:transcription by RNA polymerase II"/>
    <property type="evidence" value="ECO:0007669"/>
    <property type="project" value="TreeGrafter"/>
</dbReference>
<dbReference type="Gene3D" id="3.90.940.20">
    <property type="entry name" value="RPB5-like RNA polymerase subunit"/>
    <property type="match status" value="1"/>
</dbReference>
<dbReference type="PANTHER" id="PTHR10535:SF0">
    <property type="entry name" value="DNA-DIRECTED RNA POLYMERASES I, II, AND III SUBUNIT RPABC1"/>
    <property type="match status" value="1"/>
</dbReference>
<dbReference type="InterPro" id="IPR036710">
    <property type="entry name" value="RNA_pol_Rpb5_N_sf"/>
</dbReference>
<dbReference type="Pfam" id="PF03871">
    <property type="entry name" value="RNA_pol_Rpb5_N"/>
    <property type="match status" value="1"/>
</dbReference>
<dbReference type="Proteomes" id="UP000095280">
    <property type="component" value="Unplaced"/>
</dbReference>
<dbReference type="GO" id="GO:0006362">
    <property type="term" value="P:transcription elongation by RNA polymerase I"/>
    <property type="evidence" value="ECO:0007669"/>
    <property type="project" value="TreeGrafter"/>
</dbReference>
<dbReference type="InterPro" id="IPR014381">
    <property type="entry name" value="Arch_Rpo5/euc_Rpb5"/>
</dbReference>
<dbReference type="GO" id="GO:0003899">
    <property type="term" value="F:DNA-directed RNA polymerase activity"/>
    <property type="evidence" value="ECO:0007669"/>
    <property type="project" value="InterPro"/>
</dbReference>
<dbReference type="HAMAP" id="MF_00025">
    <property type="entry name" value="RNApol_Rpo5_RPB5"/>
    <property type="match status" value="1"/>
</dbReference>
<dbReference type="GO" id="GO:0005736">
    <property type="term" value="C:RNA polymerase I complex"/>
    <property type="evidence" value="ECO:0007669"/>
    <property type="project" value="TreeGrafter"/>
</dbReference>
<evidence type="ECO:0000313" key="11">
    <source>
        <dbReference type="WBParaSite" id="maker-uti_cns_0007719-snap-gene-0.5-mRNA-1"/>
    </source>
</evidence>
<evidence type="ECO:0000256" key="2">
    <source>
        <dbReference type="ARBA" id="ARBA00020809"/>
    </source>
</evidence>
<dbReference type="AlphaFoldDB" id="A0A1I8HSE4"/>
<proteinExistence type="inferred from homology"/>